<sequence>MRGAQRPREHAVRPRLPRRRRAIAFDDACAAIRDRSGAQARNPRACMRASGCCRPARRTSAGHERR</sequence>
<evidence type="ECO:0000256" key="1">
    <source>
        <dbReference type="SAM" id="MobiDB-lite"/>
    </source>
</evidence>
<accession>A0ABR5T4F4</accession>
<keyword evidence="3" id="KW-1185">Reference proteome</keyword>
<evidence type="ECO:0000313" key="3">
    <source>
        <dbReference type="Proteomes" id="UP000070255"/>
    </source>
</evidence>
<dbReference type="EMBL" id="LNJQ01000004">
    <property type="protein sequence ID" value="KWZ38105.1"/>
    <property type="molecule type" value="Genomic_DNA"/>
</dbReference>
<dbReference type="Proteomes" id="UP000070255">
    <property type="component" value="Unassembled WGS sequence"/>
</dbReference>
<evidence type="ECO:0000313" key="2">
    <source>
        <dbReference type="EMBL" id="KWZ38105.1"/>
    </source>
</evidence>
<gene>
    <name evidence="2" type="ORF">WS72_24770</name>
</gene>
<proteinExistence type="predicted"/>
<protein>
    <submittedName>
        <fullName evidence="2">Uncharacterized protein</fullName>
    </submittedName>
</protein>
<organism evidence="2 3">
    <name type="scientific">Burkholderia savannae</name>
    <dbReference type="NCBI Taxonomy" id="1637837"/>
    <lineage>
        <taxon>Bacteria</taxon>
        <taxon>Pseudomonadati</taxon>
        <taxon>Pseudomonadota</taxon>
        <taxon>Betaproteobacteria</taxon>
        <taxon>Burkholderiales</taxon>
        <taxon>Burkholderiaceae</taxon>
        <taxon>Burkholderia</taxon>
        <taxon>pseudomallei group</taxon>
    </lineage>
</organism>
<name>A0ABR5T4F4_9BURK</name>
<feature type="region of interest" description="Disordered" evidence="1">
    <location>
        <begin position="36"/>
        <end position="66"/>
    </location>
</feature>
<reference evidence="2 3" key="1">
    <citation type="submission" date="2015-11" db="EMBL/GenBank/DDBJ databases">
        <authorList>
            <person name="Sahl J."/>
            <person name="Wagner D."/>
            <person name="Keim P."/>
        </authorList>
    </citation>
    <scope>NUCLEOTIDE SEQUENCE [LARGE SCALE GENOMIC DNA]</scope>
    <source>
        <strain evidence="2 3">BDU18</strain>
    </source>
</reference>
<comment type="caution">
    <text evidence="2">The sequence shown here is derived from an EMBL/GenBank/DDBJ whole genome shotgun (WGS) entry which is preliminary data.</text>
</comment>